<evidence type="ECO:0000313" key="2">
    <source>
        <dbReference type="EMBL" id="TPX76356.1"/>
    </source>
</evidence>
<feature type="region of interest" description="Disordered" evidence="1">
    <location>
        <begin position="69"/>
        <end position="104"/>
    </location>
</feature>
<accession>A0A507FM13</accession>
<dbReference type="EMBL" id="QEAP01000049">
    <property type="protein sequence ID" value="TPX76356.1"/>
    <property type="molecule type" value="Genomic_DNA"/>
</dbReference>
<comment type="caution">
    <text evidence="2">The sequence shown here is derived from an EMBL/GenBank/DDBJ whole genome shotgun (WGS) entry which is preliminary data.</text>
</comment>
<evidence type="ECO:0000313" key="3">
    <source>
        <dbReference type="Proteomes" id="UP000320333"/>
    </source>
</evidence>
<reference evidence="2 3" key="1">
    <citation type="journal article" date="2019" name="Sci. Rep.">
        <title>Comparative genomics of chytrid fungi reveal insights into the obligate biotrophic and pathogenic lifestyle of Synchytrium endobioticum.</title>
        <authorList>
            <person name="van de Vossenberg B.T.L.H."/>
            <person name="Warris S."/>
            <person name="Nguyen H.D.T."/>
            <person name="van Gent-Pelzer M.P.E."/>
            <person name="Joly D.L."/>
            <person name="van de Geest H.C."/>
            <person name="Bonants P.J.M."/>
            <person name="Smith D.S."/>
            <person name="Levesque C.A."/>
            <person name="van der Lee T.A.J."/>
        </authorList>
    </citation>
    <scope>NUCLEOTIDE SEQUENCE [LARGE SCALE GENOMIC DNA]</scope>
    <source>
        <strain evidence="2 3">CBS 675.73</strain>
    </source>
</reference>
<evidence type="ECO:0000256" key="1">
    <source>
        <dbReference type="SAM" id="MobiDB-lite"/>
    </source>
</evidence>
<feature type="compositionally biased region" description="Low complexity" evidence="1">
    <location>
        <begin position="91"/>
        <end position="102"/>
    </location>
</feature>
<feature type="region of interest" description="Disordered" evidence="1">
    <location>
        <begin position="2048"/>
        <end position="2070"/>
    </location>
</feature>
<keyword evidence="3" id="KW-1185">Reference proteome</keyword>
<dbReference type="STRING" id="246404.A0A507FM13"/>
<organism evidence="2 3">
    <name type="scientific">Chytriomyces confervae</name>
    <dbReference type="NCBI Taxonomy" id="246404"/>
    <lineage>
        <taxon>Eukaryota</taxon>
        <taxon>Fungi</taxon>
        <taxon>Fungi incertae sedis</taxon>
        <taxon>Chytridiomycota</taxon>
        <taxon>Chytridiomycota incertae sedis</taxon>
        <taxon>Chytridiomycetes</taxon>
        <taxon>Chytridiales</taxon>
        <taxon>Chytriomycetaceae</taxon>
        <taxon>Chytriomyces</taxon>
    </lineage>
</organism>
<dbReference type="Proteomes" id="UP000320333">
    <property type="component" value="Unassembled WGS sequence"/>
</dbReference>
<gene>
    <name evidence="2" type="ORF">CcCBS67573_g02384</name>
</gene>
<dbReference type="OrthoDB" id="17798at2759"/>
<protein>
    <submittedName>
        <fullName evidence="2">Uncharacterized protein</fullName>
    </submittedName>
</protein>
<sequence>MSEKREMSGKAAEPLQVPLDAVEQLVILSHTDKSPAVLLDHVDALFVPGSDANRRARITIALNQGLPLSDDDQMHLNMATGDSLSDEQSDGSESSSGTETDQPSALLQSVAHLSLRNALAPLDRAEIIDTTLPDAVASFIQRAFDPVTDYPKPPNLNHSETTADSTVPSFLDQAELEKEIRDEIQGSIKRGNVHAFMNQCAPPLPTLAKQFLDEKNNSTTWRELFVRLGKKSSALVDSTGVDHFPALFHALFQENSWQGLSEGHLRSLTLKQIEALGSLDTSLFGVEAFSESLYSKLIHKHLDYNFEAFRDLNCLSAAATNLDGFDRILVFVEKLPPNLSQKFRFRVLLMKLEFLCYRRRVMDVELFESVIRCRNTIQGHTAEDFPEAYKIDDALLRQFLLHIFRSDESKTIKDYLEYLPEATVRDVFALAKISYTENGAKWHNLMKPHQIEHITKSILLEFKSSENPIYLDPFINNASTSNLVINAKNIDKLEVNEYDVDSFALYSNDDKAVSNTRAALMALDLSGVAPHRTRSVSVNGDGDKFRAGFIYEVNLDLPWVRDVERGLLVVDVVGGGKKCRAVICKGSYRASESLSSEGHLFTVFDESGNAIVSDYQIFMSGHVYKPNSAGQVLIPFSRQPTQQTIIVSHKDYSFPAHFYHRDETYNLSTRWIFNREAIRAGNVVSVAVKPILSLWGFVPVLLGSSNLSKSVLTVTTGAAGGVKTTKTFENFKVFDDRESLINVNVPDRVRFMQFNLELTIWNASQKEDVLLASQETFWFNSIEDTDVIESAFLLDEDSGYTLRVLGKNGEARRRQAVTVYLRPVAISKIFTRILETDSDGMVILGPLEGVARIGVAIGEAPVKVWDIEAGVYLPDLPFEVTTQEGKQISLPLGVSSDSLSKSPHLWDLTLMSSNPSRPTDAIESYAHKVSIKAVSKNSCNLVVDADLPVGYYHLSIFQKTVRIKVVKAASIRSVFDGTNEEQQTRNQTSDVVPYGLELLPCSPLHVIAPPCVASVSLSTEKGRKGIALKIQNGTASTRVHCILSFFAPMDDRETKFSADLNFNIYPPGRSGANAITCGYSTTQDLSADVEYILKRKSDVNATKIGNTLTKPTVLLDTWETKKTSILDDSLDPTVVNRSAVLEDRALAGSMLQSKYRAMGAAPAPITSNMSKKMKQKRTPESLDKLSSDVANYDFLAQNGPSRFNLKPSANGNLFIALEDSVAISSKCQVLLFVVDERSCTSVAFSLDGTGNPPTHDTTVSPTWRLTSPVTEILSASAVQPQNSLKLPVGCDFSIISDLSQLYSIAESFATSSSESENLSKFRFITRWNSIAHAERLALFSEFSCHELNVFLYFKDPEFFSSIVKPHLKNKTSVSLVDLFLLGDVEACQKKILDIAGAWNQFNLVEALLLAKVLVDNGFHDSAAVQTVRTWCLNYYRQKCIAGDYTSLSAERREKVFGFLRNSKDEPSIELRKRDRFMEESFQPQQDMLLMDAESYESHDESDDDMGFALFDDGPGSATARLRKPQPAFFEPPPETSELSERYYYKKTLGESASIEMNAFWHLFGTWVLSPRNAADFFVSEGIDNCLFGTFTEIMFTLAVSGFGFGESDPTVEVKSDSDQIRIDAKTHCLVYHKEFKESSTKIIPSIICNTVYIDPENSRIQDEETLDWIPCHIDPSAQKFLTGKLYNMQVTITNTMANPFIVSALIAIPAGSLAVLCNPIKTHRFDLQPYTTICHTVQFYFHAAGEYLQYPVHVSDRKHNVVASSTPCNLVAVESIDRAMLMDMKGGITWSYLSAHGTDIEVLEWLENPAKTVTHDMVDAISFRFSSNKTLWESVVNCMIRRGMFSENVWAFAIKHQSRIFGLQWLFSRVAKDSIAYLEADGLVLDKYVNQSDDVLMYWPLINARAHQIGKRARVNNKDYMDTYSRFISYLFAKPVSRHTHRDRATLICYLLLQDRFSEAQELFHRLLNELAKSGVESEKSNNLIQIEYMRVWFAFINPKIAFDPACLAEAREIASRYATYPVKYWRELFTEALGRCKEFEAFYQENGDSSVTPADEDKGQSDDSPTNRPNLVLEPSLSFTIVPGASGALSSVSLVYHNVSSCEARFHSLNLEMEFSARPFVVASRFGASDGLSASKATKGSESEAAASSSILTKPHHVLQIEFPRGSGEMVVDVPESMQKGNVAIEIIANSGSLHQMRVASETSLKAIVADKKGFLQILRSVERKGASQDWGLAGSSEATAVVDVKLLTNRKLMPVASVYVKVYARLTDGSTVFYKDGYTDILGRFDYASLSNRAVLQQVEGFAVLASSAEYGDVVLTAKAPKV</sequence>
<name>A0A507FM13_9FUNG</name>
<proteinExistence type="predicted"/>